<feature type="domain" description="CbbQ/NirQ/NorQ C-terminal" evidence="5">
    <location>
        <begin position="195"/>
        <end position="278"/>
    </location>
</feature>
<evidence type="ECO:0000313" key="6">
    <source>
        <dbReference type="EMBL" id="MFC5194419.1"/>
    </source>
</evidence>
<feature type="domain" description="ATPase dynein-related AAA" evidence="4">
    <location>
        <begin position="49"/>
        <end position="182"/>
    </location>
</feature>
<evidence type="ECO:0000256" key="2">
    <source>
        <dbReference type="ARBA" id="ARBA00022741"/>
    </source>
</evidence>
<evidence type="ECO:0000313" key="7">
    <source>
        <dbReference type="Proteomes" id="UP001596162"/>
    </source>
</evidence>
<dbReference type="Proteomes" id="UP001596162">
    <property type="component" value="Unassembled WGS sequence"/>
</dbReference>
<keyword evidence="3" id="KW-0067">ATP-binding</keyword>
<dbReference type="RefSeq" id="WP_376858545.1">
    <property type="nucleotide sequence ID" value="NZ_JBHSLA010000001.1"/>
</dbReference>
<dbReference type="InterPro" id="IPR011704">
    <property type="entry name" value="ATPase_dyneun-rel_AAA"/>
</dbReference>
<accession>A0ABW0C3E9</accession>
<dbReference type="PANTHER" id="PTHR42759:SF7">
    <property type="entry name" value="DENITRIFICATION REGULATORY PROTEIN NIRQ"/>
    <property type="match status" value="1"/>
</dbReference>
<evidence type="ECO:0000259" key="5">
    <source>
        <dbReference type="Pfam" id="PF08406"/>
    </source>
</evidence>
<comment type="similarity">
    <text evidence="1">Belongs to the CbbQ/NirQ/NorQ/GpvN family.</text>
</comment>
<dbReference type="Gene3D" id="3.40.50.300">
    <property type="entry name" value="P-loop containing nucleotide triphosphate hydrolases"/>
    <property type="match status" value="1"/>
</dbReference>
<protein>
    <submittedName>
        <fullName evidence="6">CbbQ/NirQ/NorQ/GpvN family protein</fullName>
    </submittedName>
</protein>
<gene>
    <name evidence="6" type="ORF">ACFPH8_03660</name>
</gene>
<evidence type="ECO:0000256" key="3">
    <source>
        <dbReference type="ARBA" id="ARBA00022840"/>
    </source>
</evidence>
<dbReference type="Pfam" id="PF07728">
    <property type="entry name" value="AAA_5"/>
    <property type="match status" value="1"/>
</dbReference>
<dbReference type="InterPro" id="IPR050764">
    <property type="entry name" value="CbbQ/NirQ/NorQ/GpvN"/>
</dbReference>
<dbReference type="Pfam" id="PF08406">
    <property type="entry name" value="CbbQ_C"/>
    <property type="match status" value="1"/>
</dbReference>
<name>A0ABW0C3E9_9FLAO</name>
<dbReference type="InterPro" id="IPR013615">
    <property type="entry name" value="CbbQ_C"/>
</dbReference>
<dbReference type="EMBL" id="JBHSLA010000001">
    <property type="protein sequence ID" value="MFC5194419.1"/>
    <property type="molecule type" value="Genomic_DNA"/>
</dbReference>
<proteinExistence type="inferred from homology"/>
<sequence length="280" mass="31194">MNNTLESSDIKPSKLKTENQQTATTIPFYKPIAKEVEVFDHAYKNKIQVLLKGPTGTGKTRFIDFMTHQLNKKLITISCHEETSSTDLIGRYIIQGSETVWIDGPLTQAVKTGAIIYLDEIAEARPDVIVAIHSLTDHRKELYIDKLGETIKAHPDFMLVASFNPGYQKGFKELKPSTRQRFIALAFNYPNEKDEAEILSNETQIDAATAKKLVSIATKIRNLTELGLTETVSTRLLVDAAKLIHTGLGKRLAVRVAVVEPLTDDLEITEALADLCDLMI</sequence>
<organism evidence="6 7">
    <name type="scientific">Bizionia hallyeonensis</name>
    <dbReference type="NCBI Taxonomy" id="1123757"/>
    <lineage>
        <taxon>Bacteria</taxon>
        <taxon>Pseudomonadati</taxon>
        <taxon>Bacteroidota</taxon>
        <taxon>Flavobacteriia</taxon>
        <taxon>Flavobacteriales</taxon>
        <taxon>Flavobacteriaceae</taxon>
        <taxon>Bizionia</taxon>
    </lineage>
</organism>
<keyword evidence="7" id="KW-1185">Reference proteome</keyword>
<evidence type="ECO:0000256" key="1">
    <source>
        <dbReference type="ARBA" id="ARBA00009417"/>
    </source>
</evidence>
<evidence type="ECO:0000259" key="4">
    <source>
        <dbReference type="Pfam" id="PF07728"/>
    </source>
</evidence>
<dbReference type="InterPro" id="IPR027417">
    <property type="entry name" value="P-loop_NTPase"/>
</dbReference>
<comment type="caution">
    <text evidence="6">The sequence shown here is derived from an EMBL/GenBank/DDBJ whole genome shotgun (WGS) entry which is preliminary data.</text>
</comment>
<reference evidence="7" key="1">
    <citation type="journal article" date="2019" name="Int. J. Syst. Evol. Microbiol.">
        <title>The Global Catalogue of Microorganisms (GCM) 10K type strain sequencing project: providing services to taxonomists for standard genome sequencing and annotation.</title>
        <authorList>
            <consortium name="The Broad Institute Genomics Platform"/>
            <consortium name="The Broad Institute Genome Sequencing Center for Infectious Disease"/>
            <person name="Wu L."/>
            <person name="Ma J."/>
        </authorList>
    </citation>
    <scope>NUCLEOTIDE SEQUENCE [LARGE SCALE GENOMIC DNA]</scope>
    <source>
        <strain evidence="7">JCM 17978</strain>
    </source>
</reference>
<dbReference type="PANTHER" id="PTHR42759">
    <property type="entry name" value="MOXR FAMILY PROTEIN"/>
    <property type="match status" value="1"/>
</dbReference>
<keyword evidence="2" id="KW-0547">Nucleotide-binding</keyword>
<dbReference type="SUPFAM" id="SSF52540">
    <property type="entry name" value="P-loop containing nucleoside triphosphate hydrolases"/>
    <property type="match status" value="1"/>
</dbReference>